<dbReference type="RefSeq" id="WP_202013620.1">
    <property type="nucleotide sequence ID" value="NZ_JAERRB010000009.1"/>
</dbReference>
<feature type="transmembrane region" description="Helical" evidence="6">
    <location>
        <begin position="21"/>
        <end position="48"/>
    </location>
</feature>
<feature type="transmembrane region" description="Helical" evidence="6">
    <location>
        <begin position="68"/>
        <end position="88"/>
    </location>
</feature>
<feature type="domain" description="Sulfatase N-terminal" evidence="7">
    <location>
        <begin position="281"/>
        <end position="557"/>
    </location>
</feature>
<dbReference type="InterPro" id="IPR012160">
    <property type="entry name" value="LtaS-like"/>
</dbReference>
<evidence type="ECO:0000256" key="4">
    <source>
        <dbReference type="ARBA" id="ARBA00022989"/>
    </source>
</evidence>
<gene>
    <name evidence="8" type="ORF">JI741_22250</name>
</gene>
<keyword evidence="4 6" id="KW-1133">Transmembrane helix</keyword>
<evidence type="ECO:0000256" key="1">
    <source>
        <dbReference type="ARBA" id="ARBA00004651"/>
    </source>
</evidence>
<evidence type="ECO:0000256" key="2">
    <source>
        <dbReference type="ARBA" id="ARBA00022475"/>
    </source>
</evidence>
<dbReference type="InterPro" id="IPR017850">
    <property type="entry name" value="Alkaline_phosphatase_core_sf"/>
</dbReference>
<keyword evidence="9" id="KW-1185">Reference proteome</keyword>
<proteinExistence type="predicted"/>
<dbReference type="PANTHER" id="PTHR47371">
    <property type="entry name" value="LIPOTEICHOIC ACID SYNTHASE"/>
    <property type="match status" value="1"/>
</dbReference>
<dbReference type="PIRSF" id="PIRSF005091">
    <property type="entry name" value="Mmb_sulf_HI1246"/>
    <property type="match status" value="1"/>
</dbReference>
<keyword evidence="5 6" id="KW-0472">Membrane</keyword>
<dbReference type="Gene3D" id="3.40.720.10">
    <property type="entry name" value="Alkaline Phosphatase, subunit A"/>
    <property type="match status" value="1"/>
</dbReference>
<feature type="transmembrane region" description="Helical" evidence="6">
    <location>
        <begin position="184"/>
        <end position="205"/>
    </location>
</feature>
<feature type="transmembrane region" description="Helical" evidence="6">
    <location>
        <begin position="100"/>
        <end position="120"/>
    </location>
</feature>
<organism evidence="8 9">
    <name type="scientific">Chryseolinea lacunae</name>
    <dbReference type="NCBI Taxonomy" id="2801331"/>
    <lineage>
        <taxon>Bacteria</taxon>
        <taxon>Pseudomonadati</taxon>
        <taxon>Bacteroidota</taxon>
        <taxon>Cytophagia</taxon>
        <taxon>Cytophagales</taxon>
        <taxon>Fulvivirgaceae</taxon>
        <taxon>Chryseolinea</taxon>
    </lineage>
</organism>
<name>A0ABS1KWY7_9BACT</name>
<dbReference type="InterPro" id="IPR000917">
    <property type="entry name" value="Sulfatase_N"/>
</dbReference>
<feature type="transmembrane region" description="Helical" evidence="6">
    <location>
        <begin position="152"/>
        <end position="172"/>
    </location>
</feature>
<dbReference type="Pfam" id="PF00884">
    <property type="entry name" value="Sulfatase"/>
    <property type="match status" value="1"/>
</dbReference>
<dbReference type="EMBL" id="JAERRB010000009">
    <property type="protein sequence ID" value="MBL0743971.1"/>
    <property type="molecule type" value="Genomic_DNA"/>
</dbReference>
<dbReference type="PANTHER" id="PTHR47371:SF3">
    <property type="entry name" value="PHOSPHOGLYCEROL TRANSFERASE I"/>
    <property type="match status" value="1"/>
</dbReference>
<evidence type="ECO:0000313" key="9">
    <source>
        <dbReference type="Proteomes" id="UP000613030"/>
    </source>
</evidence>
<evidence type="ECO:0000313" key="8">
    <source>
        <dbReference type="EMBL" id="MBL0743971.1"/>
    </source>
</evidence>
<evidence type="ECO:0000259" key="7">
    <source>
        <dbReference type="Pfam" id="PF00884"/>
    </source>
</evidence>
<dbReference type="Proteomes" id="UP000613030">
    <property type="component" value="Unassembled WGS sequence"/>
</dbReference>
<dbReference type="InterPro" id="IPR050448">
    <property type="entry name" value="OpgB/LTA_synthase_biosynth"/>
</dbReference>
<keyword evidence="2" id="KW-1003">Cell membrane</keyword>
<dbReference type="SUPFAM" id="SSF53649">
    <property type="entry name" value="Alkaline phosphatase-like"/>
    <property type="match status" value="1"/>
</dbReference>
<reference evidence="8 9" key="1">
    <citation type="submission" date="2021-01" db="EMBL/GenBank/DDBJ databases">
        <title>Chryseolinea sp. Jin1 Genome sequencing and assembly.</title>
        <authorList>
            <person name="Kim I."/>
        </authorList>
    </citation>
    <scope>NUCLEOTIDE SEQUENCE [LARGE SCALE GENOMIC DNA]</scope>
    <source>
        <strain evidence="8 9">Jin1</strain>
    </source>
</reference>
<comment type="caution">
    <text evidence="8">The sequence shown here is derived from an EMBL/GenBank/DDBJ whole genome shotgun (WGS) entry which is preliminary data.</text>
</comment>
<comment type="subcellular location">
    <subcellularLocation>
        <location evidence="1">Cell membrane</location>
        <topology evidence="1">Multi-pass membrane protein</topology>
    </subcellularLocation>
</comment>
<sequence length="660" mass="75619">MTIPDRNFLAGYAWRTNIYTALALRLLLVMFLLSLCRVAFYIFNINFFPDMTIGKLVPLMMGGVRFDLVTMLYSNLLFILLMILPLNLRFNRYYQSTLKYVFFITNGIALAMNVADFIYYRFTLRRTTADVFRQFDNETNMTGLWIRFVVDYWYATVFLIALLALMVFLYNRVSIAGPQLKNRVANYVLGGLAVPLIALLVVGGIRGGFGESTRPITLSNAGEYVKNPRDISIVLNTPFALMRTMGHTKLVPIRYYGDAELKDIYTPLRTPTDTAAFRPDNVVVIIIESFSKEFFGVFNADKEGGRYKGYTPFLDSLILHSRSYEYSFANGRKSIDGLPSVVASIPSLGVPYFLSPYSGNRINSLASLLKEKQYHTSFFHGAPNGSMGFQAFMNLAGVDEYYGKTEYNNDDDYDGIWGIWDAKFLQFYADKLNTFRQPFMSSLFTVSSHHPFKIPEEYEGRFKGGPLVIHKCVEYTDFALREFFKKVSAMPFYKNTLFVITADHTSSEIEFDDGRTDLGFYKIPIIFFKPDNSLAQYDKETIVEQIDIMPTVLGYLHYDKPYVAFGRDAFAHVGEPFAFNYKDNAYQLVEGDYLFQYDGNTAIGLFRFKTDELLKENLVAQHLPVQDSLERKMKAILQQYNNRMIGDSLTVNAKMKLIPQ</sequence>
<evidence type="ECO:0000256" key="6">
    <source>
        <dbReference type="SAM" id="Phobius"/>
    </source>
</evidence>
<evidence type="ECO:0000256" key="5">
    <source>
        <dbReference type="ARBA" id="ARBA00023136"/>
    </source>
</evidence>
<evidence type="ECO:0000256" key="3">
    <source>
        <dbReference type="ARBA" id="ARBA00022692"/>
    </source>
</evidence>
<dbReference type="CDD" id="cd16015">
    <property type="entry name" value="LTA_synthase"/>
    <property type="match status" value="1"/>
</dbReference>
<keyword evidence="3 6" id="KW-0812">Transmembrane</keyword>
<dbReference type="Gene3D" id="3.30.1120.80">
    <property type="match status" value="1"/>
</dbReference>
<accession>A0ABS1KWY7</accession>
<protein>
    <submittedName>
        <fullName evidence="8">Sulfatase-like hydrolase/transferase</fullName>
    </submittedName>
</protein>